<dbReference type="Proteomes" id="UP000042738">
    <property type="component" value="Chromosome"/>
</dbReference>
<dbReference type="InterPro" id="IPR010921">
    <property type="entry name" value="Trp_repressor/repl_initiator"/>
</dbReference>
<evidence type="ECO:0000313" key="3">
    <source>
        <dbReference type="EMBL" id="QLH63654.1"/>
    </source>
</evidence>
<accession>A0A7D5ST96</accession>
<proteinExistence type="inferred from homology"/>
<dbReference type="EMBL" id="CP050855">
    <property type="protein sequence ID" value="QLH63654.1"/>
    <property type="molecule type" value="Genomic_DNA"/>
</dbReference>
<feature type="domain" description="Insertion element IS150 protein InsJ-like helix-turn-helix" evidence="2">
    <location>
        <begin position="65"/>
        <end position="112"/>
    </location>
</feature>
<dbReference type="Pfam" id="PF13518">
    <property type="entry name" value="HTH_28"/>
    <property type="match status" value="1"/>
</dbReference>
<dbReference type="InterPro" id="IPR036388">
    <property type="entry name" value="WH-like_DNA-bd_sf"/>
</dbReference>
<protein>
    <submittedName>
        <fullName evidence="3">Helix-turn-helix domain-containing protein</fullName>
    </submittedName>
</protein>
<reference evidence="3 4" key="1">
    <citation type="journal article" date="2014" name="Genome Announc.">
        <title>Whole-Genome Sequence of Serratia symbiotica Strain CWBI-2.3T, a Free-Living Symbiont of the Black Bean Aphid Aphis fabae.</title>
        <authorList>
            <person name="Foray V."/>
            <person name="Grigorescu A.S."/>
            <person name="Sabri A."/>
            <person name="Haubruge E."/>
            <person name="Lognay G."/>
            <person name="Francis F."/>
            <person name="Fauconnier M.L."/>
            <person name="Hance T."/>
            <person name="Thonart P."/>
        </authorList>
    </citation>
    <scope>NUCLEOTIDE SEQUENCE [LARGE SCALE GENOMIC DNA]</scope>
    <source>
        <strain evidence="3">CWBI-2.3</strain>
    </source>
</reference>
<comment type="similarity">
    <text evidence="1">Belongs to the IS150/IS1296 orfA family.</text>
</comment>
<dbReference type="InterPro" id="IPR055247">
    <property type="entry name" value="InsJ-like_HTH"/>
</dbReference>
<dbReference type="AlphaFoldDB" id="A0A7D5ST96"/>
<evidence type="ECO:0000256" key="1">
    <source>
        <dbReference type="ARBA" id="ARBA00038232"/>
    </source>
</evidence>
<dbReference type="GO" id="GO:0043565">
    <property type="term" value="F:sequence-specific DNA binding"/>
    <property type="evidence" value="ECO:0007669"/>
    <property type="project" value="InterPro"/>
</dbReference>
<dbReference type="SUPFAM" id="SSF48295">
    <property type="entry name" value="TrpR-like"/>
    <property type="match status" value="1"/>
</dbReference>
<dbReference type="InterPro" id="IPR052057">
    <property type="entry name" value="IS150/IS1296_orfA-like"/>
</dbReference>
<dbReference type="PANTHER" id="PTHR33795:SF1">
    <property type="entry name" value="INSERTION ELEMENT IS150 PROTEIN INSJ"/>
    <property type="match status" value="1"/>
</dbReference>
<dbReference type="Gene3D" id="1.10.10.10">
    <property type="entry name" value="Winged helix-like DNA-binding domain superfamily/Winged helix DNA-binding domain"/>
    <property type="match status" value="1"/>
</dbReference>
<evidence type="ECO:0000259" key="2">
    <source>
        <dbReference type="Pfam" id="PF13518"/>
    </source>
</evidence>
<gene>
    <name evidence="3" type="ORF">SYMBAF_12920</name>
</gene>
<evidence type="ECO:0000313" key="4">
    <source>
        <dbReference type="Proteomes" id="UP000042738"/>
    </source>
</evidence>
<sequence length="112" mass="12460">MGRKKYSFECKQQVVHHYLNSDDGAKKQPGCLASTTVQSGAGLNTGTVNGVNDFTIPTRAYSTEFKESVVRWMQEHNPSSRKAATKFCIAVACTVSKWERLYREGGIIALRD</sequence>
<dbReference type="PANTHER" id="PTHR33795">
    <property type="entry name" value="INSERTION ELEMENT IS150 PROTEIN INSJ"/>
    <property type="match status" value="1"/>
</dbReference>
<organism evidence="3 4">
    <name type="scientific">Serratia symbiotica</name>
    <dbReference type="NCBI Taxonomy" id="138074"/>
    <lineage>
        <taxon>Bacteria</taxon>
        <taxon>Pseudomonadati</taxon>
        <taxon>Pseudomonadota</taxon>
        <taxon>Gammaproteobacteria</taxon>
        <taxon>Enterobacterales</taxon>
        <taxon>Yersiniaceae</taxon>
        <taxon>Serratia</taxon>
    </lineage>
</organism>
<name>A0A7D5ST96_9GAMM</name>